<evidence type="ECO:0000259" key="1">
    <source>
        <dbReference type="Pfam" id="PF08281"/>
    </source>
</evidence>
<feature type="domain" description="RNA polymerase sigma factor 70 region 4 type 2" evidence="1">
    <location>
        <begin position="79"/>
        <end position="107"/>
    </location>
</feature>
<sequence length="141" mass="16160">MNKPGAPTGKKYAAPASMKGTVPMLPRYSSNVTPPKLKPLGISSRAINKALEAVKRVLPQYFPLLTKLEIKCYHFYTGDGWKVQEIAEYMEISIDSVQNALRRAKNKGMWWPKGLGRRKSWDDLKEKYGEEWLAKITREKF</sequence>
<organism evidence="2">
    <name type="scientific">marine sediment metagenome</name>
    <dbReference type="NCBI Taxonomy" id="412755"/>
    <lineage>
        <taxon>unclassified sequences</taxon>
        <taxon>metagenomes</taxon>
        <taxon>ecological metagenomes</taxon>
    </lineage>
</organism>
<comment type="caution">
    <text evidence="2">The sequence shown here is derived from an EMBL/GenBank/DDBJ whole genome shotgun (WGS) entry which is preliminary data.</text>
</comment>
<dbReference type="GO" id="GO:0006352">
    <property type="term" value="P:DNA-templated transcription initiation"/>
    <property type="evidence" value="ECO:0007669"/>
    <property type="project" value="InterPro"/>
</dbReference>
<accession>A0A0F8X1F7</accession>
<dbReference type="GO" id="GO:0016987">
    <property type="term" value="F:sigma factor activity"/>
    <property type="evidence" value="ECO:0007669"/>
    <property type="project" value="InterPro"/>
</dbReference>
<protein>
    <recommendedName>
        <fullName evidence="1">RNA polymerase sigma factor 70 region 4 type 2 domain-containing protein</fullName>
    </recommendedName>
</protein>
<evidence type="ECO:0000313" key="2">
    <source>
        <dbReference type="EMBL" id="KKK54655.1"/>
    </source>
</evidence>
<name>A0A0F8X1F7_9ZZZZ</name>
<gene>
    <name evidence="2" type="ORF">LCGC14_3082490</name>
</gene>
<dbReference type="InterPro" id="IPR013324">
    <property type="entry name" value="RNA_pol_sigma_r3/r4-like"/>
</dbReference>
<dbReference type="Pfam" id="PF08281">
    <property type="entry name" value="Sigma70_r4_2"/>
    <property type="match status" value="1"/>
</dbReference>
<reference evidence="2" key="1">
    <citation type="journal article" date="2015" name="Nature">
        <title>Complex archaea that bridge the gap between prokaryotes and eukaryotes.</title>
        <authorList>
            <person name="Spang A."/>
            <person name="Saw J.H."/>
            <person name="Jorgensen S.L."/>
            <person name="Zaremba-Niedzwiedzka K."/>
            <person name="Martijn J."/>
            <person name="Lind A.E."/>
            <person name="van Eijk R."/>
            <person name="Schleper C."/>
            <person name="Guy L."/>
            <person name="Ettema T.J."/>
        </authorList>
    </citation>
    <scope>NUCLEOTIDE SEQUENCE</scope>
</reference>
<dbReference type="AlphaFoldDB" id="A0A0F8X1F7"/>
<dbReference type="InterPro" id="IPR036388">
    <property type="entry name" value="WH-like_DNA-bd_sf"/>
</dbReference>
<dbReference type="Gene3D" id="1.10.10.10">
    <property type="entry name" value="Winged helix-like DNA-binding domain superfamily/Winged helix DNA-binding domain"/>
    <property type="match status" value="1"/>
</dbReference>
<dbReference type="EMBL" id="LAZR01065887">
    <property type="protein sequence ID" value="KKK54655.1"/>
    <property type="molecule type" value="Genomic_DNA"/>
</dbReference>
<dbReference type="GO" id="GO:0003677">
    <property type="term" value="F:DNA binding"/>
    <property type="evidence" value="ECO:0007669"/>
    <property type="project" value="InterPro"/>
</dbReference>
<proteinExistence type="predicted"/>
<dbReference type="InterPro" id="IPR013249">
    <property type="entry name" value="RNA_pol_sigma70_r4_t2"/>
</dbReference>
<dbReference type="SUPFAM" id="SSF88659">
    <property type="entry name" value="Sigma3 and sigma4 domains of RNA polymerase sigma factors"/>
    <property type="match status" value="1"/>
</dbReference>